<dbReference type="PANTHER" id="PTHR43090">
    <property type="entry name" value="1-(5-PHOSPHORIBOSYL)-5-[(5-PHOSPHORIBOSYLAMINO)METHYLIDENEAMINO] IMIDAZOLE-4-CARBOXAMIDE ISOMERASE"/>
    <property type="match status" value="1"/>
</dbReference>
<dbReference type="HAMAP" id="MF_01014">
    <property type="entry name" value="HisA"/>
    <property type="match status" value="1"/>
</dbReference>
<dbReference type="GO" id="GO:0000105">
    <property type="term" value="P:L-histidine biosynthetic process"/>
    <property type="evidence" value="ECO:0007669"/>
    <property type="project" value="UniProtKB-UniRule"/>
</dbReference>
<dbReference type="InterPro" id="IPR023016">
    <property type="entry name" value="HisA/PriA"/>
</dbReference>
<keyword evidence="9 12" id="KW-0368">Histidine biosynthesis</keyword>
<keyword evidence="10 12" id="KW-0413">Isomerase</keyword>
<keyword evidence="16" id="KW-1185">Reference proteome</keyword>
<dbReference type="GO" id="GO:0003949">
    <property type="term" value="F:1-(5-phosphoribosyl)-5-[(5-phosphoribosylamino)methylideneamino]imidazole-4-carboxamide isomerase activity"/>
    <property type="evidence" value="ECO:0007669"/>
    <property type="project" value="UniProtKB-UniRule"/>
</dbReference>
<dbReference type="NCBIfam" id="TIGR00007">
    <property type="entry name" value="1-(5-phosphoribosyl)-5-[(5-phosphoribosylamino)methylideneamino]imidazole-4-carboxamide isomerase"/>
    <property type="match status" value="1"/>
</dbReference>
<reference evidence="15 16" key="1">
    <citation type="journal article" date="2015" name="Genome Announc.">
        <title>Expanding the biotechnology potential of lactobacilli through comparative genomics of 213 strains and associated genera.</title>
        <authorList>
            <person name="Sun Z."/>
            <person name="Harris H.M."/>
            <person name="McCann A."/>
            <person name="Guo C."/>
            <person name="Argimon S."/>
            <person name="Zhang W."/>
            <person name="Yang X."/>
            <person name="Jeffery I.B."/>
            <person name="Cooney J.C."/>
            <person name="Kagawa T.F."/>
            <person name="Liu W."/>
            <person name="Song Y."/>
            <person name="Salvetti E."/>
            <person name="Wrobel A."/>
            <person name="Rasinkangas P."/>
            <person name="Parkhill J."/>
            <person name="Rea M.C."/>
            <person name="O'Sullivan O."/>
            <person name="Ritari J."/>
            <person name="Douillard F.P."/>
            <person name="Paul Ross R."/>
            <person name="Yang R."/>
            <person name="Briner A.E."/>
            <person name="Felis G.E."/>
            <person name="de Vos W.M."/>
            <person name="Barrangou R."/>
            <person name="Klaenhammer T.R."/>
            <person name="Caufield P.W."/>
            <person name="Cui Y."/>
            <person name="Zhang H."/>
            <person name="O'Toole P.W."/>
        </authorList>
    </citation>
    <scope>NUCLEOTIDE SEQUENCE [LARGE SCALE GENOMIC DNA]</scope>
    <source>
        <strain evidence="15 16">DSM 20634</strain>
    </source>
</reference>
<evidence type="ECO:0000256" key="14">
    <source>
        <dbReference type="RuleBase" id="RU003658"/>
    </source>
</evidence>
<evidence type="ECO:0000256" key="8">
    <source>
        <dbReference type="ARBA" id="ARBA00022605"/>
    </source>
</evidence>
<dbReference type="OrthoDB" id="9807749at2"/>
<accession>A0A0R2A3R6</accession>
<dbReference type="InterPro" id="IPR011060">
    <property type="entry name" value="RibuloseP-bd_barrel"/>
</dbReference>
<comment type="similarity">
    <text evidence="4 12 13">Belongs to the HisA/HisF family.</text>
</comment>
<comment type="catalytic activity">
    <reaction evidence="1 12 14">
        <text>1-(5-phospho-beta-D-ribosyl)-5-[(5-phospho-beta-D-ribosylamino)methylideneamino]imidazole-4-carboxamide = 5-[(5-phospho-1-deoxy-D-ribulos-1-ylimino)methylamino]-1-(5-phospho-beta-D-ribosyl)imidazole-4-carboxamide</text>
        <dbReference type="Rhea" id="RHEA:15469"/>
        <dbReference type="ChEBI" id="CHEBI:58435"/>
        <dbReference type="ChEBI" id="CHEBI:58525"/>
        <dbReference type="EC" id="5.3.1.16"/>
    </reaction>
</comment>
<evidence type="ECO:0000313" key="16">
    <source>
        <dbReference type="Proteomes" id="UP000051733"/>
    </source>
</evidence>
<evidence type="ECO:0000256" key="4">
    <source>
        <dbReference type="ARBA" id="ARBA00009667"/>
    </source>
</evidence>
<evidence type="ECO:0000256" key="2">
    <source>
        <dbReference type="ARBA" id="ARBA00004496"/>
    </source>
</evidence>
<evidence type="ECO:0000256" key="10">
    <source>
        <dbReference type="ARBA" id="ARBA00023235"/>
    </source>
</evidence>
<feature type="active site" description="Proton donor" evidence="12">
    <location>
        <position position="129"/>
    </location>
</feature>
<sequence>MWIPAIDLSNGQSVRLYQGDFDQKTLINADPLTQAQAIEQAGLTALHLVDLDGAKAGNPQNLAVIKQLVAQTNLAIELGGGIRSLEQIRQFLELGISRVIIGSAAIKQPEMVQQAVAEFGAAKVVVGVDGRHEMVATHGWLDTATVSMAELIDQMVGYGVRHFIVTDIDRDGTMQGPNVALLVKLQQQFSTAEIIASGGIRSIADLQDLRTHGIQSAVIGKALAAGGMTLAELKAVN</sequence>
<protein>
    <recommendedName>
        <fullName evidence="6 12">1-(5-phosphoribosyl)-5-[(5-phosphoribosylamino)methylideneamino] imidazole-4-carboxamide isomerase</fullName>
        <ecNumber evidence="5 12">5.3.1.16</ecNumber>
    </recommendedName>
    <alternativeName>
        <fullName evidence="11 12">Phosphoribosylformimino-5-aminoimidazole carboxamide ribotide isomerase</fullName>
    </alternativeName>
</protein>
<dbReference type="UniPathway" id="UPA00031">
    <property type="reaction ID" value="UER00009"/>
</dbReference>
<dbReference type="EMBL" id="AYYY01000014">
    <property type="protein sequence ID" value="KRM62033.1"/>
    <property type="molecule type" value="Genomic_DNA"/>
</dbReference>
<dbReference type="STRING" id="1423813.FC26_GL001111"/>
<comment type="pathway">
    <text evidence="3 12 14">Amino-acid biosynthesis; L-histidine biosynthesis; L-histidine from 5-phospho-alpha-D-ribose 1-diphosphate: step 4/9.</text>
</comment>
<feature type="active site" description="Proton acceptor" evidence="12">
    <location>
        <position position="7"/>
    </location>
</feature>
<dbReference type="SUPFAM" id="SSF51366">
    <property type="entry name" value="Ribulose-phoshate binding barrel"/>
    <property type="match status" value="1"/>
</dbReference>
<evidence type="ECO:0000256" key="9">
    <source>
        <dbReference type="ARBA" id="ARBA00023102"/>
    </source>
</evidence>
<comment type="caution">
    <text evidence="15">The sequence shown here is derived from an EMBL/GenBank/DDBJ whole genome shotgun (WGS) entry which is preliminary data.</text>
</comment>
<evidence type="ECO:0000256" key="3">
    <source>
        <dbReference type="ARBA" id="ARBA00005133"/>
    </source>
</evidence>
<evidence type="ECO:0000256" key="11">
    <source>
        <dbReference type="ARBA" id="ARBA00030547"/>
    </source>
</evidence>
<evidence type="ECO:0000256" key="13">
    <source>
        <dbReference type="RuleBase" id="RU003657"/>
    </source>
</evidence>
<dbReference type="GO" id="GO:0005737">
    <property type="term" value="C:cytoplasm"/>
    <property type="evidence" value="ECO:0007669"/>
    <property type="project" value="UniProtKB-SubCell"/>
</dbReference>
<dbReference type="InterPro" id="IPR013785">
    <property type="entry name" value="Aldolase_TIM"/>
</dbReference>
<dbReference type="InterPro" id="IPR006062">
    <property type="entry name" value="His_biosynth"/>
</dbReference>
<dbReference type="FunFam" id="3.20.20.70:FF:000009">
    <property type="entry name" value="1-(5-phosphoribosyl)-5-[(5-phosphoribosylamino)methylideneamino] imidazole-4-carboxamide isomerase"/>
    <property type="match status" value="1"/>
</dbReference>
<organism evidence="15 16">
    <name type="scientific">Paucilactobacillus vaccinostercus DSM 20634</name>
    <dbReference type="NCBI Taxonomy" id="1423813"/>
    <lineage>
        <taxon>Bacteria</taxon>
        <taxon>Bacillati</taxon>
        <taxon>Bacillota</taxon>
        <taxon>Bacilli</taxon>
        <taxon>Lactobacillales</taxon>
        <taxon>Lactobacillaceae</taxon>
        <taxon>Paucilactobacillus</taxon>
    </lineage>
</organism>
<evidence type="ECO:0000313" key="15">
    <source>
        <dbReference type="EMBL" id="KRM62033.1"/>
    </source>
</evidence>
<proteinExistence type="inferred from homology"/>
<dbReference type="Gene3D" id="3.20.20.70">
    <property type="entry name" value="Aldolase class I"/>
    <property type="match status" value="1"/>
</dbReference>
<evidence type="ECO:0000256" key="7">
    <source>
        <dbReference type="ARBA" id="ARBA00022490"/>
    </source>
</evidence>
<dbReference type="CDD" id="cd04732">
    <property type="entry name" value="HisA"/>
    <property type="match status" value="1"/>
</dbReference>
<gene>
    <name evidence="12" type="primary">hisA</name>
    <name evidence="15" type="ORF">FC26_GL001111</name>
</gene>
<dbReference type="InterPro" id="IPR044524">
    <property type="entry name" value="Isoase_HisA-like"/>
</dbReference>
<dbReference type="PANTHER" id="PTHR43090:SF2">
    <property type="entry name" value="1-(5-PHOSPHORIBOSYL)-5-[(5-PHOSPHORIBOSYLAMINO)METHYLIDENEAMINO] IMIDAZOLE-4-CARBOXAMIDE ISOMERASE"/>
    <property type="match status" value="1"/>
</dbReference>
<evidence type="ECO:0000256" key="12">
    <source>
        <dbReference type="HAMAP-Rule" id="MF_01014"/>
    </source>
</evidence>
<dbReference type="GO" id="GO:0000162">
    <property type="term" value="P:L-tryptophan biosynthetic process"/>
    <property type="evidence" value="ECO:0007669"/>
    <property type="project" value="TreeGrafter"/>
</dbReference>
<dbReference type="RefSeq" id="WP_057778066.1">
    <property type="nucleotide sequence ID" value="NZ_AYYY01000014.1"/>
</dbReference>
<evidence type="ECO:0000256" key="1">
    <source>
        <dbReference type="ARBA" id="ARBA00000901"/>
    </source>
</evidence>
<evidence type="ECO:0000256" key="5">
    <source>
        <dbReference type="ARBA" id="ARBA00012550"/>
    </source>
</evidence>
<dbReference type="PATRIC" id="fig|1423813.3.peg.1130"/>
<dbReference type="AlphaFoldDB" id="A0A0R2A3R6"/>
<dbReference type="Proteomes" id="UP000051733">
    <property type="component" value="Unassembled WGS sequence"/>
</dbReference>
<keyword evidence="7 12" id="KW-0963">Cytoplasm</keyword>
<dbReference type="InterPro" id="IPR006063">
    <property type="entry name" value="HisA_bact_arch"/>
</dbReference>
<name>A0A0R2A3R6_9LACO</name>
<keyword evidence="8 12" id="KW-0028">Amino-acid biosynthesis</keyword>
<evidence type="ECO:0000256" key="6">
    <source>
        <dbReference type="ARBA" id="ARBA00018464"/>
    </source>
</evidence>
<dbReference type="EC" id="5.3.1.16" evidence="5 12"/>
<comment type="subcellular location">
    <subcellularLocation>
        <location evidence="2 12 14">Cytoplasm</location>
    </subcellularLocation>
</comment>
<dbReference type="Pfam" id="PF00977">
    <property type="entry name" value="His_biosynth"/>
    <property type="match status" value="1"/>
</dbReference>